<dbReference type="PANTHER" id="PTHR10694">
    <property type="entry name" value="LYSINE-SPECIFIC DEMETHYLASE"/>
    <property type="match status" value="1"/>
</dbReference>
<dbReference type="InterPro" id="IPR036431">
    <property type="entry name" value="ARID_dom_sf"/>
</dbReference>
<evidence type="ECO:0000259" key="9">
    <source>
        <dbReference type="PROSITE" id="PS50016"/>
    </source>
</evidence>
<dbReference type="Gene3D" id="3.30.40.10">
    <property type="entry name" value="Zinc/RING finger domain, C3HC4 (zinc finger)"/>
    <property type="match status" value="1"/>
</dbReference>
<dbReference type="GO" id="GO:0034647">
    <property type="term" value="F:histone H3K4me/H3K4me2/H3K4me3 demethylase activity"/>
    <property type="evidence" value="ECO:0007669"/>
    <property type="project" value="TreeGrafter"/>
</dbReference>
<proteinExistence type="predicted"/>
<dbReference type="CDD" id="cd15543">
    <property type="entry name" value="PHD_RSF1"/>
    <property type="match status" value="1"/>
</dbReference>
<dbReference type="GO" id="GO:0005634">
    <property type="term" value="C:nucleus"/>
    <property type="evidence" value="ECO:0007669"/>
    <property type="project" value="UniProtKB-SubCell"/>
</dbReference>
<dbReference type="SUPFAM" id="SSF46774">
    <property type="entry name" value="ARID-like"/>
    <property type="match status" value="1"/>
</dbReference>
<evidence type="ECO:0000259" key="10">
    <source>
        <dbReference type="PROSITE" id="PS51011"/>
    </source>
</evidence>
<dbReference type="GO" id="GO:0006355">
    <property type="term" value="P:regulation of DNA-templated transcription"/>
    <property type="evidence" value="ECO:0007669"/>
    <property type="project" value="TreeGrafter"/>
</dbReference>
<evidence type="ECO:0008006" key="15">
    <source>
        <dbReference type="Google" id="ProtNLM"/>
    </source>
</evidence>
<dbReference type="PROSITE" id="PS51011">
    <property type="entry name" value="ARID"/>
    <property type="match status" value="1"/>
</dbReference>
<dbReference type="PROSITE" id="PS51184">
    <property type="entry name" value="JMJC"/>
    <property type="match status" value="1"/>
</dbReference>
<feature type="region of interest" description="Disordered" evidence="8">
    <location>
        <begin position="744"/>
        <end position="774"/>
    </location>
</feature>
<feature type="domain" description="ARID" evidence="10">
    <location>
        <begin position="81"/>
        <end position="169"/>
    </location>
</feature>
<feature type="compositionally biased region" description="Basic residues" evidence="8">
    <location>
        <begin position="745"/>
        <end position="756"/>
    </location>
</feature>
<dbReference type="eggNOG" id="KOG1246">
    <property type="taxonomic scope" value="Eukaryota"/>
</dbReference>
<keyword evidence="14" id="KW-1185">Reference proteome</keyword>
<dbReference type="InterPro" id="IPR011011">
    <property type="entry name" value="Znf_FYVE_PHD"/>
</dbReference>
<reference evidence="13 14" key="1">
    <citation type="journal article" date="2011" name="Proc. Natl. Acad. Sci. U.S.A.">
        <title>Comparative genomics of xylose-fermenting fungi for enhanced biofuel production.</title>
        <authorList>
            <person name="Wohlbach D.J."/>
            <person name="Kuo A."/>
            <person name="Sato T.K."/>
            <person name="Potts K.M."/>
            <person name="Salamov A.A."/>
            <person name="LaButti K.M."/>
            <person name="Sun H."/>
            <person name="Clum A."/>
            <person name="Pangilinan J.L."/>
            <person name="Lindquist E.A."/>
            <person name="Lucas S."/>
            <person name="Lapidus A."/>
            <person name="Jin M."/>
            <person name="Gunawan C."/>
            <person name="Balan V."/>
            <person name="Dale B.E."/>
            <person name="Jeffries T.W."/>
            <person name="Zinkel R."/>
            <person name="Barry K.W."/>
            <person name="Grigoriev I.V."/>
            <person name="Gasch A.P."/>
        </authorList>
    </citation>
    <scope>NUCLEOTIDE SEQUENCE [LARGE SCALE GENOMIC DNA]</scope>
    <source>
        <strain evidence="14">NRRL Y-27907 / 11-Y1</strain>
    </source>
</reference>
<dbReference type="EMBL" id="GL996504">
    <property type="protein sequence ID" value="EGW30671.1"/>
    <property type="molecule type" value="Genomic_DNA"/>
</dbReference>
<dbReference type="Gene3D" id="2.60.120.650">
    <property type="entry name" value="Cupin"/>
    <property type="match status" value="1"/>
</dbReference>
<sequence length="828" mass="95833">MPATTSFKKELLKPCPVLNPTEHEFNDPIGYLSSEPIAKLGSLYGIVKIVPPPNWKPPFNISPNFKFHVRKQKISDLGLTTRSRMFFKESINRFLKMRRKKQLRSSFKVNGVNIYYYDLFLEVEKLGGPENMNKAKWIEINKIMNVDPVSSAIEQEYIANVRYYAMYLHNKVDFEFPESDDEDEFDNCLICGKHDKPEETLLCDNCDNPYHMKCLPTPLTSIPAANWYCDKCLIGTGEYGFEEDQDIKYSIPEFYEMCHEFDAKFAAKYNNNEALTVDVIEDKFWSFVENEKVDIEVKYGADIHNLKPGEISGFPMKDTPGLDHNDPLTNHYIKHPFNLTKLPFAKGSLLNYVNSSISGMTVPWIYIGSLLSTFCWHVEDHYTLSANYCHFGATKKWYGIPAVLADKFEKVMRNSAPDLFQKQPDLLHQLVTLMSPTKLVEHGIPVTYADQNPGEFIITYPRVYHAGFNCGFNFNEAVNFTMSDWLEFGEKSIGDYKVIKKENVFNHYELLESILKSFNKQRGKISANQIDLVNRCLLSFQRFVVDQEFLLQSIDKSKFDCRFEPKYLKWKKEPNSNRAYDDDDDDDENHDDYACDSCKTHLGYQFCVLKCNLPEVKNIKSLAEGEQKQTSKELSPDVEIIKTNQLLTPNTSPLEEKLSSPKQEMIEVVANSEASHNLSSIGQKREAEMDAYDRLIQEAKRQARGTEEKVSAGRKSKRLETIPRKSLNEDELEKEYTARVAQLQTHKRKRKHHIQHPTHSMRMSMKSSKRTQRENKEIRLCLGCTKKFRGLTSNDQSVHGILIYRSYPSQLKDLIRTTKRNITEIQGY</sequence>
<evidence type="ECO:0000259" key="11">
    <source>
        <dbReference type="PROSITE" id="PS51183"/>
    </source>
</evidence>
<dbReference type="GeneID" id="18871603"/>
<dbReference type="SUPFAM" id="SSF51197">
    <property type="entry name" value="Clavaminate synthase-like"/>
    <property type="match status" value="1"/>
</dbReference>
<dbReference type="SMART" id="SM00545">
    <property type="entry name" value="JmjN"/>
    <property type="match status" value="1"/>
</dbReference>
<dbReference type="SUPFAM" id="SSF57903">
    <property type="entry name" value="FYVE/PHD zinc finger"/>
    <property type="match status" value="1"/>
</dbReference>
<evidence type="ECO:0000256" key="4">
    <source>
        <dbReference type="ARBA" id="ARBA00022833"/>
    </source>
</evidence>
<dbReference type="OMA" id="YSIPEFY"/>
<keyword evidence="6" id="KW-0539">Nucleus</keyword>
<evidence type="ECO:0000313" key="14">
    <source>
        <dbReference type="Proteomes" id="UP000000709"/>
    </source>
</evidence>
<dbReference type="InParanoid" id="G3ASD1"/>
<dbReference type="InterPro" id="IPR019786">
    <property type="entry name" value="Zinc_finger_PHD-type_CS"/>
</dbReference>
<dbReference type="GO" id="GO:0008270">
    <property type="term" value="F:zinc ion binding"/>
    <property type="evidence" value="ECO:0007669"/>
    <property type="project" value="UniProtKB-KW"/>
</dbReference>
<feature type="domain" description="JmjN" evidence="11">
    <location>
        <begin position="15"/>
        <end position="58"/>
    </location>
</feature>
<organism evidence="14">
    <name type="scientific">Spathaspora passalidarum (strain NRRL Y-27907 / 11-Y1)</name>
    <dbReference type="NCBI Taxonomy" id="619300"/>
    <lineage>
        <taxon>Eukaryota</taxon>
        <taxon>Fungi</taxon>
        <taxon>Dikarya</taxon>
        <taxon>Ascomycota</taxon>
        <taxon>Saccharomycotina</taxon>
        <taxon>Pichiomycetes</taxon>
        <taxon>Debaryomycetaceae</taxon>
        <taxon>Spathaspora</taxon>
    </lineage>
</organism>
<feature type="domain" description="JmjC" evidence="12">
    <location>
        <begin position="331"/>
        <end position="497"/>
    </location>
</feature>
<evidence type="ECO:0000256" key="7">
    <source>
        <dbReference type="PROSITE-ProRule" id="PRU00146"/>
    </source>
</evidence>
<keyword evidence="3 7" id="KW-0863">Zinc-finger</keyword>
<dbReference type="SMART" id="SM01014">
    <property type="entry name" value="ARID"/>
    <property type="match status" value="1"/>
</dbReference>
<evidence type="ECO:0000259" key="12">
    <source>
        <dbReference type="PROSITE" id="PS51184"/>
    </source>
</evidence>
<dbReference type="Pfam" id="PF02375">
    <property type="entry name" value="JmjN"/>
    <property type="match status" value="1"/>
</dbReference>
<dbReference type="RefSeq" id="XP_007376704.1">
    <property type="nucleotide sequence ID" value="XM_007376642.1"/>
</dbReference>
<feature type="domain" description="PHD-type" evidence="9">
    <location>
        <begin position="185"/>
        <end position="235"/>
    </location>
</feature>
<dbReference type="STRING" id="619300.G3ASD1"/>
<dbReference type="SMART" id="SM00249">
    <property type="entry name" value="PHD"/>
    <property type="match status" value="1"/>
</dbReference>
<name>G3ASD1_SPAPN</name>
<dbReference type="Proteomes" id="UP000000709">
    <property type="component" value="Unassembled WGS sequence"/>
</dbReference>
<accession>G3ASD1</accession>
<keyword evidence="2" id="KW-0479">Metal-binding</keyword>
<dbReference type="CDD" id="cd16100">
    <property type="entry name" value="ARID"/>
    <property type="match status" value="1"/>
</dbReference>
<comment type="subcellular location">
    <subcellularLocation>
        <location evidence="1">Nucleus</location>
    </subcellularLocation>
</comment>
<evidence type="ECO:0000256" key="6">
    <source>
        <dbReference type="ARBA" id="ARBA00023242"/>
    </source>
</evidence>
<evidence type="ECO:0000313" key="13">
    <source>
        <dbReference type="EMBL" id="EGW30671.1"/>
    </source>
</evidence>
<dbReference type="InterPro" id="IPR001606">
    <property type="entry name" value="ARID_dom"/>
</dbReference>
<dbReference type="InterPro" id="IPR003347">
    <property type="entry name" value="JmjC_dom"/>
</dbReference>
<dbReference type="InterPro" id="IPR001965">
    <property type="entry name" value="Znf_PHD"/>
</dbReference>
<dbReference type="Pfam" id="PF02373">
    <property type="entry name" value="JmjC"/>
    <property type="match status" value="1"/>
</dbReference>
<dbReference type="HOGENOM" id="CLU_000991_4_0_1"/>
<keyword evidence="5" id="KW-0408">Iron</keyword>
<dbReference type="AlphaFoldDB" id="G3ASD1"/>
<evidence type="ECO:0000256" key="5">
    <source>
        <dbReference type="ARBA" id="ARBA00023004"/>
    </source>
</evidence>
<dbReference type="Gene3D" id="1.10.150.60">
    <property type="entry name" value="ARID DNA-binding domain"/>
    <property type="match status" value="1"/>
</dbReference>
<keyword evidence="4" id="KW-0862">Zinc</keyword>
<dbReference type="InterPro" id="IPR013083">
    <property type="entry name" value="Znf_RING/FYVE/PHD"/>
</dbReference>
<dbReference type="GO" id="GO:0003677">
    <property type="term" value="F:DNA binding"/>
    <property type="evidence" value="ECO:0007669"/>
    <property type="project" value="InterPro"/>
</dbReference>
<dbReference type="PROSITE" id="PS50016">
    <property type="entry name" value="ZF_PHD_2"/>
    <property type="match status" value="1"/>
</dbReference>
<gene>
    <name evidence="13" type="ORF">SPAPADRAFT_51884</name>
</gene>
<evidence type="ECO:0000256" key="2">
    <source>
        <dbReference type="ARBA" id="ARBA00022723"/>
    </source>
</evidence>
<protein>
    <recommendedName>
        <fullName evidence="15">Histone demethylase JHD2</fullName>
    </recommendedName>
</protein>
<dbReference type="FunCoup" id="G3ASD1">
    <property type="interactions" value="40"/>
</dbReference>
<dbReference type="PROSITE" id="PS51183">
    <property type="entry name" value="JMJN"/>
    <property type="match status" value="1"/>
</dbReference>
<dbReference type="GO" id="GO:0000785">
    <property type="term" value="C:chromatin"/>
    <property type="evidence" value="ECO:0007669"/>
    <property type="project" value="TreeGrafter"/>
</dbReference>
<dbReference type="Pfam" id="PF00628">
    <property type="entry name" value="PHD"/>
    <property type="match status" value="1"/>
</dbReference>
<dbReference type="InterPro" id="IPR003349">
    <property type="entry name" value="JmjN"/>
</dbReference>
<dbReference type="KEGG" id="spaa:SPAPADRAFT_51884"/>
<evidence type="ECO:0000256" key="8">
    <source>
        <dbReference type="SAM" id="MobiDB-lite"/>
    </source>
</evidence>
<dbReference type="PANTHER" id="PTHR10694:SF33">
    <property type="entry name" value="LYSINE-SPECIFIC DEMETHYLASE 5"/>
    <property type="match status" value="1"/>
</dbReference>
<dbReference type="PROSITE" id="PS01359">
    <property type="entry name" value="ZF_PHD_1"/>
    <property type="match status" value="1"/>
</dbReference>
<dbReference type="OrthoDB" id="1678912at2759"/>
<evidence type="ECO:0000256" key="1">
    <source>
        <dbReference type="ARBA" id="ARBA00004123"/>
    </source>
</evidence>
<dbReference type="SMART" id="SM00558">
    <property type="entry name" value="JmjC"/>
    <property type="match status" value="1"/>
</dbReference>
<evidence type="ECO:0000256" key="3">
    <source>
        <dbReference type="ARBA" id="ARBA00022771"/>
    </source>
</evidence>
<dbReference type="InterPro" id="IPR019787">
    <property type="entry name" value="Znf_PHD-finger"/>
</dbReference>